<dbReference type="Gene3D" id="3.30.420.180">
    <property type="entry name" value="CobE/GbiG C-terminal domain"/>
    <property type="match status" value="1"/>
</dbReference>
<dbReference type="OrthoDB" id="7475241at2"/>
<dbReference type="AlphaFoldDB" id="A0A1H5YTM8"/>
<dbReference type="Pfam" id="PF01890">
    <property type="entry name" value="CbiG_C"/>
    <property type="match status" value="1"/>
</dbReference>
<dbReference type="SUPFAM" id="SSF159664">
    <property type="entry name" value="CobE/GbiG C-terminal domain-like"/>
    <property type="match status" value="1"/>
</dbReference>
<dbReference type="Proteomes" id="UP000236742">
    <property type="component" value="Unassembled WGS sequence"/>
</dbReference>
<organism evidence="2 3">
    <name type="scientific">Jhaorihella thermophila</name>
    <dbReference type="NCBI Taxonomy" id="488547"/>
    <lineage>
        <taxon>Bacteria</taxon>
        <taxon>Pseudomonadati</taxon>
        <taxon>Pseudomonadota</taxon>
        <taxon>Alphaproteobacteria</taxon>
        <taxon>Rhodobacterales</taxon>
        <taxon>Paracoccaceae</taxon>
        <taxon>Jhaorihella</taxon>
    </lineage>
</organism>
<dbReference type="GO" id="GO:0009236">
    <property type="term" value="P:cobalamin biosynthetic process"/>
    <property type="evidence" value="ECO:0007669"/>
    <property type="project" value="InterPro"/>
</dbReference>
<protein>
    <submittedName>
        <fullName evidence="2">Cobalt-precorrin 5A hydrolase</fullName>
    </submittedName>
</protein>
<dbReference type="InterPro" id="IPR002750">
    <property type="entry name" value="CobE/GbiG_C"/>
</dbReference>
<evidence type="ECO:0000313" key="3">
    <source>
        <dbReference type="Proteomes" id="UP000236742"/>
    </source>
</evidence>
<dbReference type="InterPro" id="IPR052553">
    <property type="entry name" value="CbiG_hydrolase"/>
</dbReference>
<name>A0A1H5YTM8_9RHOB</name>
<accession>A0A1H5YTM8</accession>
<sequence length="123" mass="12189">MIVAGIGFRASASADSLRSALDRAAQGRAPDLIAAPADKAAAPCLTAFAARLGVPVQAVPADRLAAMETPTQSARVHASRGTGSVAEAAALAAAGPGARLLTPRQISEDRQATCAAAISGETQ</sequence>
<proteinExistence type="predicted"/>
<reference evidence="2 3" key="1">
    <citation type="submission" date="2016-10" db="EMBL/GenBank/DDBJ databases">
        <authorList>
            <person name="de Groot N.N."/>
        </authorList>
    </citation>
    <scope>NUCLEOTIDE SEQUENCE [LARGE SCALE GENOMIC DNA]</scope>
    <source>
        <strain evidence="2 3">DSM 23413</strain>
    </source>
</reference>
<dbReference type="GO" id="GO:0016787">
    <property type="term" value="F:hydrolase activity"/>
    <property type="evidence" value="ECO:0007669"/>
    <property type="project" value="UniProtKB-KW"/>
</dbReference>
<dbReference type="EMBL" id="FNVD01000022">
    <property type="protein sequence ID" value="SEG27180.1"/>
    <property type="molecule type" value="Genomic_DNA"/>
</dbReference>
<gene>
    <name evidence="2" type="ORF">SAMN05421751_12228</name>
</gene>
<evidence type="ECO:0000313" key="2">
    <source>
        <dbReference type="EMBL" id="SEG27180.1"/>
    </source>
</evidence>
<dbReference type="PANTHER" id="PTHR37477:SF1">
    <property type="entry name" value="COBALT-PRECORRIN-5A HYDROLASE"/>
    <property type="match status" value="1"/>
</dbReference>
<dbReference type="InterPro" id="IPR036518">
    <property type="entry name" value="CobE/GbiG_C_sf"/>
</dbReference>
<dbReference type="PANTHER" id="PTHR37477">
    <property type="entry name" value="COBALT-PRECORRIN-5A HYDROLASE"/>
    <property type="match status" value="1"/>
</dbReference>
<evidence type="ECO:0000259" key="1">
    <source>
        <dbReference type="Pfam" id="PF01890"/>
    </source>
</evidence>
<feature type="domain" description="CobE/GbiG C-terminal" evidence="1">
    <location>
        <begin position="2"/>
        <end position="117"/>
    </location>
</feature>
<dbReference type="RefSeq" id="WP_104009169.1">
    <property type="nucleotide sequence ID" value="NZ_FNVD01000022.1"/>
</dbReference>
<keyword evidence="2" id="KW-0378">Hydrolase</keyword>
<keyword evidence="3" id="KW-1185">Reference proteome</keyword>